<dbReference type="Proteomes" id="UP001200741">
    <property type="component" value="Unassembled WGS sequence"/>
</dbReference>
<reference evidence="2 3" key="1">
    <citation type="submission" date="2021-12" db="EMBL/GenBank/DDBJ databases">
        <title>Genome seq of P8.</title>
        <authorList>
            <person name="Seo T."/>
        </authorList>
    </citation>
    <scope>NUCLEOTIDE SEQUENCE [LARGE SCALE GENOMIC DNA]</scope>
    <source>
        <strain evidence="2 3">P8</strain>
    </source>
</reference>
<feature type="compositionally biased region" description="Basic and acidic residues" evidence="1">
    <location>
        <begin position="9"/>
        <end position="42"/>
    </location>
</feature>
<dbReference type="EMBL" id="JAJTWU010000019">
    <property type="protein sequence ID" value="MCE4558180.1"/>
    <property type="molecule type" value="Genomic_DNA"/>
</dbReference>
<evidence type="ECO:0008006" key="4">
    <source>
        <dbReference type="Google" id="ProtNLM"/>
    </source>
</evidence>
<comment type="caution">
    <text evidence="2">The sequence shown here is derived from an EMBL/GenBank/DDBJ whole genome shotgun (WGS) entry which is preliminary data.</text>
</comment>
<accession>A0ABS8Y686</accession>
<evidence type="ECO:0000256" key="1">
    <source>
        <dbReference type="SAM" id="MobiDB-lite"/>
    </source>
</evidence>
<gene>
    <name evidence="2" type="ORF">LXT13_27760</name>
</gene>
<sequence>MTKTVVQRKKTEVRQVEPKRPSPFRLKVEERSKASQNEERDPALKVGTYVTLEDVLNHVGYHSRTRRVRETRLSPKVASVIVGLIGGQDLTRDAEVQRLVDVSDAGLDKADAIQARMRAKAVELVMNGTSWLTATELFDELPKKPSNAHTVLARWLDQGRIFAMEKSGVRIYPRYAFDAMVEPVPLLKEVLKVLAGRSPFQIASWFESPSNYLDGKRPREVLETNGLAVVTAAQRLVEGAVHG</sequence>
<dbReference type="RefSeq" id="WP_233375634.1">
    <property type="nucleotide sequence ID" value="NZ_JAJTWU010000019.1"/>
</dbReference>
<feature type="region of interest" description="Disordered" evidence="1">
    <location>
        <begin position="1"/>
        <end position="42"/>
    </location>
</feature>
<evidence type="ECO:0000313" key="3">
    <source>
        <dbReference type="Proteomes" id="UP001200741"/>
    </source>
</evidence>
<evidence type="ECO:0000313" key="2">
    <source>
        <dbReference type="EMBL" id="MCE4558180.1"/>
    </source>
</evidence>
<proteinExistence type="predicted"/>
<organism evidence="2 3">
    <name type="scientific">Pelomonas cellulosilytica</name>
    <dbReference type="NCBI Taxonomy" id="2906762"/>
    <lineage>
        <taxon>Bacteria</taxon>
        <taxon>Pseudomonadati</taxon>
        <taxon>Pseudomonadota</taxon>
        <taxon>Betaproteobacteria</taxon>
        <taxon>Burkholderiales</taxon>
        <taxon>Sphaerotilaceae</taxon>
        <taxon>Roseateles</taxon>
    </lineage>
</organism>
<keyword evidence="3" id="KW-1185">Reference proteome</keyword>
<name>A0ABS8Y686_9BURK</name>
<protein>
    <recommendedName>
        <fullName evidence="4">Antitoxin Xre/MbcA/ParS-like toxin-binding domain-containing protein</fullName>
    </recommendedName>
</protein>